<organism evidence="2 3">
    <name type="scientific">Dysgonomonas termitidis</name>
    <dbReference type="NCBI Taxonomy" id="1516126"/>
    <lineage>
        <taxon>Bacteria</taxon>
        <taxon>Pseudomonadati</taxon>
        <taxon>Bacteroidota</taxon>
        <taxon>Bacteroidia</taxon>
        <taxon>Bacteroidales</taxon>
        <taxon>Dysgonomonadaceae</taxon>
        <taxon>Dysgonomonas</taxon>
    </lineage>
</organism>
<feature type="signal peptide" evidence="1">
    <location>
        <begin position="1"/>
        <end position="25"/>
    </location>
</feature>
<evidence type="ECO:0000313" key="2">
    <source>
        <dbReference type="EMBL" id="MFC4673709.1"/>
    </source>
</evidence>
<proteinExistence type="predicted"/>
<name>A0ABV9KV81_9BACT</name>
<accession>A0ABV9KV81</accession>
<protein>
    <submittedName>
        <fullName evidence="2">Uncharacterized protein</fullName>
    </submittedName>
</protein>
<comment type="caution">
    <text evidence="2">The sequence shown here is derived from an EMBL/GenBank/DDBJ whole genome shotgun (WGS) entry which is preliminary data.</text>
</comment>
<keyword evidence="1" id="KW-0732">Signal</keyword>
<dbReference type="EMBL" id="JBHSGN010000062">
    <property type="protein sequence ID" value="MFC4673709.1"/>
    <property type="molecule type" value="Genomic_DNA"/>
</dbReference>
<gene>
    <name evidence="2" type="ORF">ACFO6W_08410</name>
</gene>
<keyword evidence="3" id="KW-1185">Reference proteome</keyword>
<sequence length="284" mass="32614">MKRIIITSILVIAFLSLTIMNCTRHDEVYENNLDNGGIPIKKSEQSTIVNSDESQSATYARCWEQFYKDKDMQKLKECLGEMAGGPSGQPRPDLNPDAVTIPPPLSYANPMYNKTNLNDHFWLGKEVLSKLRTVNYCDRASIIEFRNVLKQRFPVVFEIIEAYGEIGAVILLDEGVEYSPYEKRGIMVRKSFDETHNRSTTEVIIDGNNSRFGFDENFDNMLSFARQRGYNTDLFINMNGDIYYTLNYWLLHNIALGHDAFIFAYPPARIKCTPPLQETVDDFN</sequence>
<reference evidence="3" key="1">
    <citation type="journal article" date="2019" name="Int. J. Syst. Evol. Microbiol.">
        <title>The Global Catalogue of Microorganisms (GCM) 10K type strain sequencing project: providing services to taxonomists for standard genome sequencing and annotation.</title>
        <authorList>
            <consortium name="The Broad Institute Genomics Platform"/>
            <consortium name="The Broad Institute Genome Sequencing Center for Infectious Disease"/>
            <person name="Wu L."/>
            <person name="Ma J."/>
        </authorList>
    </citation>
    <scope>NUCLEOTIDE SEQUENCE [LARGE SCALE GENOMIC DNA]</scope>
    <source>
        <strain evidence="3">CCUG 66188</strain>
    </source>
</reference>
<feature type="chain" id="PRO_5047500373" evidence="1">
    <location>
        <begin position="26"/>
        <end position="284"/>
    </location>
</feature>
<evidence type="ECO:0000313" key="3">
    <source>
        <dbReference type="Proteomes" id="UP001596023"/>
    </source>
</evidence>
<dbReference type="Proteomes" id="UP001596023">
    <property type="component" value="Unassembled WGS sequence"/>
</dbReference>
<dbReference type="RefSeq" id="WP_379995248.1">
    <property type="nucleotide sequence ID" value="NZ_JBHSGN010000062.1"/>
</dbReference>
<evidence type="ECO:0000256" key="1">
    <source>
        <dbReference type="SAM" id="SignalP"/>
    </source>
</evidence>